<reference evidence="7" key="1">
    <citation type="submission" date="2023-07" db="EMBL/GenBank/DDBJ databases">
        <title>Novel species in the genus Lipingzhangella isolated from Sambhar Salt Lake.</title>
        <authorList>
            <person name="Jiya N."/>
            <person name="Kajale S."/>
            <person name="Sharma A."/>
        </authorList>
    </citation>
    <scope>NUCLEOTIDE SEQUENCE [LARGE SCALE GENOMIC DNA]</scope>
    <source>
        <strain evidence="7">LS1_29</strain>
    </source>
</reference>
<dbReference type="Proteomes" id="UP001250214">
    <property type="component" value="Unassembled WGS sequence"/>
</dbReference>
<accession>A0ABU2H1B7</accession>
<dbReference type="EMBL" id="JAVLVT010000001">
    <property type="protein sequence ID" value="MDS1269112.1"/>
    <property type="molecule type" value="Genomic_DNA"/>
</dbReference>
<proteinExistence type="inferred from homology"/>
<comment type="similarity">
    <text evidence="4">Belongs to the cyclic nucleotide phosphodiesterase class-III family.</text>
</comment>
<dbReference type="SUPFAM" id="SSF56300">
    <property type="entry name" value="Metallo-dependent phosphatases"/>
    <property type="match status" value="1"/>
</dbReference>
<dbReference type="Gene3D" id="3.60.21.10">
    <property type="match status" value="1"/>
</dbReference>
<organism evidence="6 7">
    <name type="scientific">Lipingzhangella rawalii</name>
    <dbReference type="NCBI Taxonomy" id="2055835"/>
    <lineage>
        <taxon>Bacteria</taxon>
        <taxon>Bacillati</taxon>
        <taxon>Actinomycetota</taxon>
        <taxon>Actinomycetes</taxon>
        <taxon>Streptosporangiales</taxon>
        <taxon>Nocardiopsidaceae</taxon>
        <taxon>Lipingzhangella</taxon>
    </lineage>
</organism>
<evidence type="ECO:0000313" key="6">
    <source>
        <dbReference type="EMBL" id="MDS1269112.1"/>
    </source>
</evidence>
<evidence type="ECO:0000256" key="2">
    <source>
        <dbReference type="ARBA" id="ARBA00022801"/>
    </source>
</evidence>
<comment type="caution">
    <text evidence="6">The sequence shown here is derived from an EMBL/GenBank/DDBJ whole genome shotgun (WGS) entry which is preliminary data.</text>
</comment>
<keyword evidence="3" id="KW-0408">Iron</keyword>
<protein>
    <submittedName>
        <fullName evidence="6">Metallophosphoesterase</fullName>
    </submittedName>
</protein>
<dbReference type="PANTHER" id="PTHR42988:SF2">
    <property type="entry name" value="CYCLIC NUCLEOTIDE PHOSPHODIESTERASE CBUA0032-RELATED"/>
    <property type="match status" value="1"/>
</dbReference>
<keyword evidence="7" id="KW-1185">Reference proteome</keyword>
<feature type="domain" description="Calcineurin-like phosphoesterase" evidence="5">
    <location>
        <begin position="4"/>
        <end position="188"/>
    </location>
</feature>
<dbReference type="InterPro" id="IPR029052">
    <property type="entry name" value="Metallo-depent_PP-like"/>
</dbReference>
<name>A0ABU2H1B7_9ACTN</name>
<evidence type="ECO:0000256" key="4">
    <source>
        <dbReference type="ARBA" id="ARBA00025742"/>
    </source>
</evidence>
<dbReference type="PANTHER" id="PTHR42988">
    <property type="entry name" value="PHOSPHOHYDROLASE"/>
    <property type="match status" value="1"/>
</dbReference>
<dbReference type="RefSeq" id="WP_310910624.1">
    <property type="nucleotide sequence ID" value="NZ_JAVLVT010000001.1"/>
</dbReference>
<dbReference type="Pfam" id="PF00149">
    <property type="entry name" value="Metallophos"/>
    <property type="match status" value="1"/>
</dbReference>
<evidence type="ECO:0000259" key="5">
    <source>
        <dbReference type="Pfam" id="PF00149"/>
    </source>
</evidence>
<evidence type="ECO:0000256" key="3">
    <source>
        <dbReference type="ARBA" id="ARBA00023004"/>
    </source>
</evidence>
<dbReference type="InterPro" id="IPR050884">
    <property type="entry name" value="CNP_phosphodiesterase-III"/>
</dbReference>
<dbReference type="InterPro" id="IPR004843">
    <property type="entry name" value="Calcineurin-like_PHP"/>
</dbReference>
<evidence type="ECO:0000256" key="1">
    <source>
        <dbReference type="ARBA" id="ARBA00022723"/>
    </source>
</evidence>
<sequence>MLVLAHLSDTHIDGGTRTQERTTRALDHIARLATPPDLVLITGDITHRGTPEEYAHARQLLLGPSPILTLPGNHDDRANYRRHLHGLTASDTPVNAVHRHGGVVFVLLDSVIPGSNAGELSAATHTWLDHTLADNADEPVFLCLHHHPVPLHMPFVDQWPLHGAEKLAALLERHPNVVAVVCGHAHTPAVTTFANRPLLVAPGLASTVRLAWEEGHPQDYDHPALIAFHTYEHGRITTHFRAV</sequence>
<keyword evidence="2" id="KW-0378">Hydrolase</keyword>
<keyword evidence="1" id="KW-0479">Metal-binding</keyword>
<gene>
    <name evidence="6" type="ORF">RIF23_02245</name>
</gene>
<evidence type="ECO:0000313" key="7">
    <source>
        <dbReference type="Proteomes" id="UP001250214"/>
    </source>
</evidence>